<feature type="compositionally biased region" description="Polar residues" evidence="1">
    <location>
        <begin position="8"/>
        <end position="18"/>
    </location>
</feature>
<dbReference type="GO" id="GO:0005634">
    <property type="term" value="C:nucleus"/>
    <property type="evidence" value="ECO:0007669"/>
    <property type="project" value="TreeGrafter"/>
</dbReference>
<dbReference type="AlphaFoldDB" id="A0A8H3TT45"/>
<accession>A0A8H3TT45</accession>
<dbReference type="Pfam" id="PF10300">
    <property type="entry name" value="Iml2-TPR_39"/>
    <property type="match status" value="1"/>
</dbReference>
<protein>
    <submittedName>
        <fullName evidence="2">Uncharacterized protein</fullName>
    </submittedName>
</protein>
<name>A0A8H3TT45_9TREE</name>
<organism evidence="2 3">
    <name type="scientific">Naganishia liquefaciens</name>
    <dbReference type="NCBI Taxonomy" id="104408"/>
    <lineage>
        <taxon>Eukaryota</taxon>
        <taxon>Fungi</taxon>
        <taxon>Dikarya</taxon>
        <taxon>Basidiomycota</taxon>
        <taxon>Agaricomycotina</taxon>
        <taxon>Tremellomycetes</taxon>
        <taxon>Filobasidiales</taxon>
        <taxon>Filobasidiaceae</taxon>
        <taxon>Naganishia</taxon>
    </lineage>
</organism>
<feature type="compositionally biased region" description="Polar residues" evidence="1">
    <location>
        <begin position="26"/>
        <end position="55"/>
    </location>
</feature>
<dbReference type="PANTHER" id="PTHR31859">
    <property type="entry name" value="TETRATRICOPEPTIDE REPEAT PROTEIN 39 FAMILY MEMBER"/>
    <property type="match status" value="1"/>
</dbReference>
<feature type="compositionally biased region" description="Basic and acidic residues" evidence="1">
    <location>
        <begin position="289"/>
        <end position="306"/>
    </location>
</feature>
<reference evidence="2" key="1">
    <citation type="submission" date="2020-07" db="EMBL/GenBank/DDBJ databases">
        <title>Draft Genome Sequence of a Deep-Sea Yeast, Naganishia (Cryptococcus) liquefaciens strain N6.</title>
        <authorList>
            <person name="Han Y.W."/>
            <person name="Kajitani R."/>
            <person name="Morimoto H."/>
            <person name="Parhat M."/>
            <person name="Tsubouchi H."/>
            <person name="Bakenova O."/>
            <person name="Ogata M."/>
            <person name="Argunhan B."/>
            <person name="Aoki R."/>
            <person name="Kajiwara S."/>
            <person name="Itoh T."/>
            <person name="Iwasaki H."/>
        </authorList>
    </citation>
    <scope>NUCLEOTIDE SEQUENCE</scope>
    <source>
        <strain evidence="2">N6</strain>
    </source>
</reference>
<dbReference type="PANTHER" id="PTHR31859:SF1">
    <property type="entry name" value="TETRATRICOPEPTIDE REPEAT PROTEIN 39C"/>
    <property type="match status" value="1"/>
</dbReference>
<feature type="compositionally biased region" description="Low complexity" evidence="1">
    <location>
        <begin position="98"/>
        <end position="108"/>
    </location>
</feature>
<dbReference type="OrthoDB" id="43460at2759"/>
<evidence type="ECO:0000313" key="3">
    <source>
        <dbReference type="Proteomes" id="UP000620104"/>
    </source>
</evidence>
<evidence type="ECO:0000256" key="1">
    <source>
        <dbReference type="SAM" id="MobiDB-lite"/>
    </source>
</evidence>
<comment type="caution">
    <text evidence="2">The sequence shown here is derived from an EMBL/GenBank/DDBJ whole genome shotgun (WGS) entry which is preliminary data.</text>
</comment>
<dbReference type="InterPro" id="IPR019412">
    <property type="entry name" value="IML2/TPR_39"/>
</dbReference>
<feature type="compositionally biased region" description="Low complexity" evidence="1">
    <location>
        <begin position="70"/>
        <end position="79"/>
    </location>
</feature>
<feature type="region of interest" description="Disordered" evidence="1">
    <location>
        <begin position="250"/>
        <end position="307"/>
    </location>
</feature>
<dbReference type="EMBL" id="BLZA01000019">
    <property type="protein sequence ID" value="GHJ86750.1"/>
    <property type="molecule type" value="Genomic_DNA"/>
</dbReference>
<sequence>MFRRSASKRNVSSLGNGTPPNPAESVHSNLSDQGGSRTSSLLMVPNDMQTASNGSSGEGKAPVPKRRTSLSKAKSTLSTMFGKNSSRRSASERRDRSSASPAPSVNSSIKDSNESTTSARAHTKPPQAKSSGLATPIKSHRKDPPSGSATPSEDFTRESFTSSLPSQEAVVQTPAASIAPPIINPQITPDSSAILIEEPKASESAESDSPTPQGLPSRERSMSMYSQWSYDFDAADSDSDGEVYATPLEGLSEVEEEEEDDDDDGDFAAKSGPSAAPPPAYISHGAPGTKERSSYKQLKANDDDTKHKVRRAPVDVVKPDVVHGPRLRGAHVTPMSMEQQAECLDSDIKKCQEIIHLFLTSRMREAEALAHAADPEGQHMYIGNASCVIQAIKSMMTFDLEDLRAALEISRITSALAHSLRKSAGGVTSRLAGMVRSGAQTAHIKSMNKVQKHAELIYAETLLIKAVLGIVAGGDWVGLVKEALNMRTAYGIYRSLQVYLETYAGDPELDEHFKSGVQLGAGLSSLMLSLLPSKVMKVAELFGYGGDRKVALETLQAAGGWTSGQSQPGVPAEQEGVRRAICDMALLTFHLVISALMPISGVDIPLAKNILDWNMKRQVVCVFFMYFQSRYYTVTSQTERACEILQDALDLKLEYLQLQHICLWDMGVNNLVMCNFRKARSCFEILASESSWSKAVYMYCEAACTAEMQSSGEESADRQAALTTMMSEVPKNLKKIAGKSLPIEKFVSRKARKFASQNQRLILPAIELSYFFGTLPNAPPRIQFGAILPRIESHLTMISQSSPETYNGGSGYWDDYCLAHFLRGVALSFAAYPHEEALITDQDRKSYPTTPEAAGKDAMSSFESVLQHSIDIQLDHWIIYFTHFEMGRLYSQMGDNDSAKHQLELVMSGKTLELNTQARSQGKYSMESALMIRVHAGLSAIKEDPRTRIH</sequence>
<gene>
    <name evidence="2" type="ORF">NliqN6_3152</name>
</gene>
<feature type="compositionally biased region" description="Acidic residues" evidence="1">
    <location>
        <begin position="252"/>
        <end position="266"/>
    </location>
</feature>
<feature type="region of interest" description="Disordered" evidence="1">
    <location>
        <begin position="1"/>
        <end position="222"/>
    </location>
</feature>
<dbReference type="GO" id="GO:0005741">
    <property type="term" value="C:mitochondrial outer membrane"/>
    <property type="evidence" value="ECO:0007669"/>
    <property type="project" value="TreeGrafter"/>
</dbReference>
<proteinExistence type="predicted"/>
<dbReference type="GO" id="GO:0005829">
    <property type="term" value="C:cytosol"/>
    <property type="evidence" value="ECO:0007669"/>
    <property type="project" value="TreeGrafter"/>
</dbReference>
<feature type="compositionally biased region" description="Polar residues" evidence="1">
    <location>
        <begin position="147"/>
        <end position="170"/>
    </location>
</feature>
<evidence type="ECO:0000313" key="2">
    <source>
        <dbReference type="EMBL" id="GHJ86750.1"/>
    </source>
</evidence>
<keyword evidence="3" id="KW-1185">Reference proteome</keyword>
<dbReference type="Proteomes" id="UP000620104">
    <property type="component" value="Unassembled WGS sequence"/>
</dbReference>